<evidence type="ECO:0000313" key="3">
    <source>
        <dbReference type="Proteomes" id="UP000199306"/>
    </source>
</evidence>
<dbReference type="Proteomes" id="UP000199306">
    <property type="component" value="Unassembled WGS sequence"/>
</dbReference>
<reference evidence="2 3" key="1">
    <citation type="submission" date="2016-10" db="EMBL/GenBank/DDBJ databases">
        <authorList>
            <person name="de Groot N.N."/>
        </authorList>
    </citation>
    <scope>NUCLEOTIDE SEQUENCE [LARGE SCALE GENOMIC DNA]</scope>
    <source>
        <strain evidence="2">E92</strain>
        <strain evidence="3">E92,LMG 26720,CCM 7988</strain>
    </source>
</reference>
<name>A0A1I5YT75_9BACT</name>
<proteinExistence type="predicted"/>
<gene>
    <name evidence="1" type="ORF">SAMN04515674_113140</name>
    <name evidence="2" type="ORF">SAMN04515674_12154</name>
</gene>
<sequence length="63" mass="7366">MNSLFGVLYHIMEKTGMSWNEIFYKRSWVAITMLLADSPRTVKKSSVKVNVSGKQLFERLKNR</sequence>
<evidence type="ECO:0000313" key="2">
    <source>
        <dbReference type="EMBL" id="SFQ47461.1"/>
    </source>
</evidence>
<evidence type="ECO:0000313" key="1">
    <source>
        <dbReference type="EMBL" id="SFQ27051.1"/>
    </source>
</evidence>
<dbReference type="AlphaFoldDB" id="A0A1I5YT75"/>
<dbReference type="STRING" id="1079859.SAMN04515674_113140"/>
<organism evidence="2 3">
    <name type="scientific">Pseudarcicella hirudinis</name>
    <dbReference type="NCBI Taxonomy" id="1079859"/>
    <lineage>
        <taxon>Bacteria</taxon>
        <taxon>Pseudomonadati</taxon>
        <taxon>Bacteroidota</taxon>
        <taxon>Cytophagia</taxon>
        <taxon>Cytophagales</taxon>
        <taxon>Flectobacillaceae</taxon>
        <taxon>Pseudarcicella</taxon>
    </lineage>
</organism>
<keyword evidence="3" id="KW-1185">Reference proteome</keyword>
<dbReference type="EMBL" id="FOXH01000021">
    <property type="protein sequence ID" value="SFQ47461.1"/>
    <property type="molecule type" value="Genomic_DNA"/>
</dbReference>
<dbReference type="EMBL" id="FOXH01000013">
    <property type="protein sequence ID" value="SFQ27051.1"/>
    <property type="molecule type" value="Genomic_DNA"/>
</dbReference>
<protein>
    <submittedName>
        <fullName evidence="2">Uncharacterized protein</fullName>
    </submittedName>
</protein>
<accession>A0A1I5YT75</accession>